<accession>A0A8K0KI51</accession>
<reference evidence="1" key="1">
    <citation type="submission" date="2013-04" db="EMBL/GenBank/DDBJ databases">
        <authorList>
            <person name="Qu J."/>
            <person name="Murali S.C."/>
            <person name="Bandaranaike D."/>
            <person name="Bellair M."/>
            <person name="Blankenburg K."/>
            <person name="Chao H."/>
            <person name="Dinh H."/>
            <person name="Doddapaneni H."/>
            <person name="Downs B."/>
            <person name="Dugan-Rocha S."/>
            <person name="Elkadiri S."/>
            <person name="Gnanaolivu R.D."/>
            <person name="Hernandez B."/>
            <person name="Javaid M."/>
            <person name="Jayaseelan J.C."/>
            <person name="Lee S."/>
            <person name="Li M."/>
            <person name="Ming W."/>
            <person name="Munidasa M."/>
            <person name="Muniz J."/>
            <person name="Nguyen L."/>
            <person name="Ongeri F."/>
            <person name="Osuji N."/>
            <person name="Pu L.-L."/>
            <person name="Puazo M."/>
            <person name="Qu C."/>
            <person name="Quiroz J."/>
            <person name="Raj R."/>
            <person name="Weissenberger G."/>
            <person name="Xin Y."/>
            <person name="Zou X."/>
            <person name="Han Y."/>
            <person name="Richards S."/>
            <person name="Worley K."/>
            <person name="Muzny D."/>
            <person name="Gibbs R."/>
        </authorList>
    </citation>
    <scope>NUCLEOTIDE SEQUENCE</scope>
    <source>
        <strain evidence="1">Sampled in the wild</strain>
    </source>
</reference>
<gene>
    <name evidence="1" type="ORF">J437_LFUL013099</name>
</gene>
<dbReference type="AlphaFoldDB" id="A0A8K0KI51"/>
<organism evidence="1 2">
    <name type="scientific">Ladona fulva</name>
    <name type="common">Scarce chaser dragonfly</name>
    <name type="synonym">Libellula fulva</name>
    <dbReference type="NCBI Taxonomy" id="123851"/>
    <lineage>
        <taxon>Eukaryota</taxon>
        <taxon>Metazoa</taxon>
        <taxon>Ecdysozoa</taxon>
        <taxon>Arthropoda</taxon>
        <taxon>Hexapoda</taxon>
        <taxon>Insecta</taxon>
        <taxon>Pterygota</taxon>
        <taxon>Palaeoptera</taxon>
        <taxon>Odonata</taxon>
        <taxon>Epiprocta</taxon>
        <taxon>Anisoptera</taxon>
        <taxon>Libelluloidea</taxon>
        <taxon>Libellulidae</taxon>
        <taxon>Ladona</taxon>
    </lineage>
</organism>
<reference evidence="1" key="2">
    <citation type="submission" date="2017-10" db="EMBL/GenBank/DDBJ databases">
        <title>Ladona fulva Genome sequencing and assembly.</title>
        <authorList>
            <person name="Murali S."/>
            <person name="Richards S."/>
            <person name="Bandaranaike D."/>
            <person name="Bellair M."/>
            <person name="Blankenburg K."/>
            <person name="Chao H."/>
            <person name="Dinh H."/>
            <person name="Doddapaneni H."/>
            <person name="Dugan-Rocha S."/>
            <person name="Elkadiri S."/>
            <person name="Gnanaolivu R."/>
            <person name="Hernandez B."/>
            <person name="Skinner E."/>
            <person name="Javaid M."/>
            <person name="Lee S."/>
            <person name="Li M."/>
            <person name="Ming W."/>
            <person name="Munidasa M."/>
            <person name="Muniz J."/>
            <person name="Nguyen L."/>
            <person name="Hughes D."/>
            <person name="Osuji N."/>
            <person name="Pu L.-L."/>
            <person name="Puazo M."/>
            <person name="Qu C."/>
            <person name="Quiroz J."/>
            <person name="Raj R."/>
            <person name="Weissenberger G."/>
            <person name="Xin Y."/>
            <person name="Zou X."/>
            <person name="Han Y."/>
            <person name="Worley K."/>
            <person name="Muzny D."/>
            <person name="Gibbs R."/>
        </authorList>
    </citation>
    <scope>NUCLEOTIDE SEQUENCE</scope>
    <source>
        <strain evidence="1">Sampled in the wild</strain>
    </source>
</reference>
<comment type="caution">
    <text evidence="1">The sequence shown here is derived from an EMBL/GenBank/DDBJ whole genome shotgun (WGS) entry which is preliminary data.</text>
</comment>
<dbReference type="EMBL" id="KZ308647">
    <property type="protein sequence ID" value="KAG8232738.1"/>
    <property type="molecule type" value="Genomic_DNA"/>
</dbReference>
<dbReference type="Proteomes" id="UP000792457">
    <property type="component" value="Unassembled WGS sequence"/>
</dbReference>
<sequence>MQNSTMEEDIAQVARTMVVVTEVAEDTTEVADTEEVMEVTVEVDSTEAAVTEEVIVLTMDEGSLTGILYKKQCSQKDVFGPFSSKLCDLENRDILLRFVRFCKRFLQ</sequence>
<proteinExistence type="predicted"/>
<protein>
    <submittedName>
        <fullName evidence="1">Uncharacterized protein</fullName>
    </submittedName>
</protein>
<name>A0A8K0KI51_LADFU</name>
<evidence type="ECO:0000313" key="2">
    <source>
        <dbReference type="Proteomes" id="UP000792457"/>
    </source>
</evidence>
<keyword evidence="2" id="KW-1185">Reference proteome</keyword>
<evidence type="ECO:0000313" key="1">
    <source>
        <dbReference type="EMBL" id="KAG8232738.1"/>
    </source>
</evidence>